<keyword evidence="1" id="KW-1133">Transmembrane helix</keyword>
<organism evidence="2 3">
    <name type="scientific">Cricetulus griseus</name>
    <name type="common">Chinese hamster</name>
    <name type="synonym">Cricetulus barabensis griseus</name>
    <dbReference type="NCBI Taxonomy" id="10029"/>
    <lineage>
        <taxon>Eukaryota</taxon>
        <taxon>Metazoa</taxon>
        <taxon>Chordata</taxon>
        <taxon>Craniata</taxon>
        <taxon>Vertebrata</taxon>
        <taxon>Euteleostomi</taxon>
        <taxon>Mammalia</taxon>
        <taxon>Eutheria</taxon>
        <taxon>Euarchontoglires</taxon>
        <taxon>Glires</taxon>
        <taxon>Rodentia</taxon>
        <taxon>Myomorpha</taxon>
        <taxon>Muroidea</taxon>
        <taxon>Cricetidae</taxon>
        <taxon>Cricetinae</taxon>
        <taxon>Cricetulus</taxon>
    </lineage>
</organism>
<evidence type="ECO:0000256" key="1">
    <source>
        <dbReference type="SAM" id="Phobius"/>
    </source>
</evidence>
<accession>G3H6Y4</accession>
<proteinExistence type="predicted"/>
<dbReference type="EMBL" id="JH000183">
    <property type="protein sequence ID" value="EGW06863.1"/>
    <property type="molecule type" value="Genomic_DNA"/>
</dbReference>
<reference evidence="3" key="1">
    <citation type="journal article" date="2011" name="Nat. Biotechnol.">
        <title>The genomic sequence of the Chinese hamster ovary (CHO)-K1 cell line.</title>
        <authorList>
            <person name="Xu X."/>
            <person name="Nagarajan H."/>
            <person name="Lewis N.E."/>
            <person name="Pan S."/>
            <person name="Cai Z."/>
            <person name="Liu X."/>
            <person name="Chen W."/>
            <person name="Xie M."/>
            <person name="Wang W."/>
            <person name="Hammond S."/>
            <person name="Andersen M.R."/>
            <person name="Neff N."/>
            <person name="Passarelli B."/>
            <person name="Koh W."/>
            <person name="Fan H.C."/>
            <person name="Wang J."/>
            <person name="Gui Y."/>
            <person name="Lee K.H."/>
            <person name="Betenbaugh M.J."/>
            <person name="Quake S.R."/>
            <person name="Famili I."/>
            <person name="Palsson B.O."/>
            <person name="Wang J."/>
        </authorList>
    </citation>
    <scope>NUCLEOTIDE SEQUENCE [LARGE SCALE GENOMIC DNA]</scope>
    <source>
        <strain evidence="3">CHO K1 cell line</strain>
    </source>
</reference>
<dbReference type="AlphaFoldDB" id="G3H6Y4"/>
<feature type="transmembrane region" description="Helical" evidence="1">
    <location>
        <begin position="82"/>
        <end position="102"/>
    </location>
</feature>
<evidence type="ECO:0000313" key="2">
    <source>
        <dbReference type="EMBL" id="EGW06863.1"/>
    </source>
</evidence>
<keyword evidence="1" id="KW-0812">Transmembrane</keyword>
<name>G3H6Y4_CRIGR</name>
<sequence>MSDLLPEEKLPKYVLRLDRTEHWKASDMTIYITFTYPWVNLAVPIGPIIFLLVGLSATLFLTQIIGSQLLDFGHRQDSSGQMIPSTLMLSGILYSFSTLLVIA</sequence>
<gene>
    <name evidence="2" type="ORF">I79_006108</name>
</gene>
<dbReference type="InParanoid" id="G3H6Y4"/>
<protein>
    <submittedName>
        <fullName evidence="2">Uncharacterized protein</fullName>
    </submittedName>
</protein>
<evidence type="ECO:0000313" key="3">
    <source>
        <dbReference type="Proteomes" id="UP000001075"/>
    </source>
</evidence>
<feature type="transmembrane region" description="Helical" evidence="1">
    <location>
        <begin position="38"/>
        <end position="61"/>
    </location>
</feature>
<dbReference type="Proteomes" id="UP000001075">
    <property type="component" value="Unassembled WGS sequence"/>
</dbReference>
<keyword evidence="1" id="KW-0472">Membrane</keyword>